<feature type="transmembrane region" description="Helical" evidence="6">
    <location>
        <begin position="1321"/>
        <end position="1343"/>
    </location>
</feature>
<sequence length="1750" mass="190573">MYLSVFSNAELQKKSAADGVPALLLEGGWDQTQRNSGLPRWDLDHLIDVGCSWIDDEAERLAEQLAYETDAYELSEKPTTLAYVNSLALRYYLVKLLRPVALYEHGLPPAAYRKLEFHAVSGRDDDYAHILGQLWRLHGVEGQVQWHPGTGHAPAAIAPNAPWRQAMSLMHRATAPAAASEQDDRPRVVLCGNPRILDPVCEELLNRGCRVWWIYDRFAVRSWLRWRRRGVGQLVCDSSRGTENRLPLTSWQRDSIRKPLWSRGVDLAPAVDAWLSQVANTQGPAQTRLLEQLTKHFNHVAPTHVVLDEDATPLARCVVAAAHRAEAVTTVVQNAAAGIRFGFAPLAADRVCAWGESSRRQYERWGVDRSRIKVTGSPWHDTLVNQLKASPLTSTHGNGHHVVVFTTPPARDHRPDMAYYHKTSCTYRQTLEWVCCALDSLPNVRSTFKLHPRVSGRDQIQDIIASFPALQTKLVENAPLGNMLKTASCVISLGSSVGVEAALAGVPVLQVLPEGSGNYLPATQWGMLGTARSQDEVNTLLQQVLSHKATVPSPEVFANVNGTASSDVVDAVLAESAETLQRGQLHSAGSLRIAGIRRATLVGSIAQHESSTGDRGWRSLVRDSSLVGVSTIAGQVLGVATALLLRALLSPAQMGLWQAFKLVLSYAGFINLGVTKAAAREVTIARGRQRANEAARSRDLAFTFSAVTTTAYAVALCGAATWVWLQGESNTSSLWAIGLGAMAAISLAQRFLTFQIVMLRAERQFAAAARLAILEAVLTLTVCGLATWVWGLYGLLAGCLLVSLIGGWVARRMSETQPGWAWNLRDVLPLIAVGLPIVLTGLVMTLFQSVDKLMVLAYLPDGAYQLGIYSTALLVTTQLSGVANILATTMAPRYGEMYGRWNCERRVATLAAGATELHAALSAIAAGFALVAGGPVLAWLLPSYAAGLPALRWLIPGSLALAVSPPATQYLVTTKRQNRGLFSACLALGVAAMGNFIALQAGWGLLGVAAATCLSQALFALVAIGVSFWNALSWSQRARYLFAVLGLVGPTLVVAQLAALPAGADTNGEWTRVVVGNIGTLERDIGGDFLSTVRPTLDELRQRCPKPGAAHLGNWMARRIARPAALHITRVVIPWGVTAHSVTLIAVVTAIAAAVAFGIGTPLTFLLGAGLLQLWYLLDHVDGQLARYHGTASLDGVQLDYLMHHLVNVIIPVGVGWGLSVNQLQPLWALVGFVWGMGLLSIGVWHDCRYKAFVQRLKWVRGELRVRGASGAAAVPQTAIPASPARKLAWILRKLCEIHVVMNVLSVTALVAWFLGDGRLWSLMAVVVAMGVASVVVAAGSIVTGLKRQDCENEFAAWYQVPPGHTLVPHEGWWCIEPEASNLPPDGSRMNVDLVILNYNGRGLLGQCLPSILEAASASSHDCRVVVIDNASTDGSVEFLREAFSEVHIEQCPNHGLCSYNTVLKRLNCDVAVLLNNDIRLDHHAVDPLIEPFIQRGLNTGGRCCMTAAQCRSWDSGDYEGQKTAVTWRWGLVQATSLYKGHEHQTNRAGMTASAGAAIAVDRQAFLQLGGFDSLYLPGRLEDLDLAFRAYQQGFNAEYVPQSLAFHAGQATFTRVFGAEGCDRLALRNTLLFQWKNLRCVRHRVRQWAGYSLRIARDFVATPFLAPQHRWKFVTAFNEARIRWREMGASASSSSTNTPQEIQRERNFFHEFHPKRIDQLPGLLPRQMVDSTPQQPSELLATEPLTFEAV</sequence>
<evidence type="ECO:0000256" key="5">
    <source>
        <dbReference type="ARBA" id="ARBA00023136"/>
    </source>
</evidence>
<proteinExistence type="predicted"/>
<comment type="caution">
    <text evidence="8">The sequence shown here is derived from an EMBL/GenBank/DDBJ whole genome shotgun (WGS) entry which is preliminary data.</text>
</comment>
<dbReference type="InterPro" id="IPR029044">
    <property type="entry name" value="Nucleotide-diphossugar_trans"/>
</dbReference>
<evidence type="ECO:0000259" key="7">
    <source>
        <dbReference type="Pfam" id="PF00535"/>
    </source>
</evidence>
<dbReference type="Gene3D" id="1.20.120.1760">
    <property type="match status" value="1"/>
</dbReference>
<keyword evidence="3 6" id="KW-0812">Transmembrane</keyword>
<evidence type="ECO:0000313" key="9">
    <source>
        <dbReference type="EMBL" id="CAL1125601.1"/>
    </source>
</evidence>
<name>A0A9P1BF28_9DINO</name>
<evidence type="ECO:0000256" key="4">
    <source>
        <dbReference type="ARBA" id="ARBA00022989"/>
    </source>
</evidence>
<feature type="transmembrane region" description="Helical" evidence="6">
    <location>
        <begin position="1226"/>
        <end position="1246"/>
    </location>
</feature>
<feature type="transmembrane region" description="Helical" evidence="6">
    <location>
        <begin position="953"/>
        <end position="973"/>
    </location>
</feature>
<evidence type="ECO:0000256" key="3">
    <source>
        <dbReference type="ARBA" id="ARBA00022692"/>
    </source>
</evidence>
<feature type="transmembrane region" description="Helical" evidence="6">
    <location>
        <begin position="655"/>
        <end position="679"/>
    </location>
</feature>
<dbReference type="EMBL" id="CAMXCT010000001">
    <property type="protein sequence ID" value="CAI3972226.1"/>
    <property type="molecule type" value="Genomic_DNA"/>
</dbReference>
<dbReference type="InterPro" id="IPR050833">
    <property type="entry name" value="Poly_Biosynth_Transport"/>
</dbReference>
<dbReference type="InterPro" id="IPR001173">
    <property type="entry name" value="Glyco_trans_2-like"/>
</dbReference>
<evidence type="ECO:0000256" key="2">
    <source>
        <dbReference type="ARBA" id="ARBA00022475"/>
    </source>
</evidence>
<feature type="transmembrane region" description="Helical" evidence="6">
    <location>
        <begin position="700"/>
        <end position="722"/>
    </location>
</feature>
<gene>
    <name evidence="8" type="ORF">C1SCF055_LOCUS816</name>
</gene>
<feature type="transmembrane region" description="Helical" evidence="6">
    <location>
        <begin position="765"/>
        <end position="782"/>
    </location>
</feature>
<dbReference type="PANTHER" id="PTHR30250">
    <property type="entry name" value="PST FAMILY PREDICTED COLANIC ACID TRANSPORTER"/>
    <property type="match status" value="1"/>
</dbReference>
<dbReference type="SUPFAM" id="SSF53756">
    <property type="entry name" value="UDP-Glycosyltransferase/glycogen phosphorylase"/>
    <property type="match status" value="1"/>
</dbReference>
<reference evidence="9" key="2">
    <citation type="submission" date="2024-04" db="EMBL/GenBank/DDBJ databases">
        <authorList>
            <person name="Chen Y."/>
            <person name="Shah S."/>
            <person name="Dougan E. K."/>
            <person name="Thang M."/>
            <person name="Chan C."/>
        </authorList>
    </citation>
    <scope>NUCLEOTIDE SEQUENCE [LARGE SCALE GENOMIC DNA]</scope>
</reference>
<evidence type="ECO:0000313" key="10">
    <source>
        <dbReference type="Proteomes" id="UP001152797"/>
    </source>
</evidence>
<dbReference type="Pfam" id="PF13440">
    <property type="entry name" value="Polysacc_synt_3"/>
    <property type="match status" value="1"/>
</dbReference>
<keyword evidence="4 6" id="KW-1133">Transmembrane helix</keyword>
<evidence type="ECO:0000313" key="8">
    <source>
        <dbReference type="EMBL" id="CAI3972226.1"/>
    </source>
</evidence>
<keyword evidence="2" id="KW-1003">Cell membrane</keyword>
<feature type="transmembrane region" description="Helical" evidence="6">
    <location>
        <begin position="980"/>
        <end position="999"/>
    </location>
</feature>
<feature type="transmembrane region" description="Helical" evidence="6">
    <location>
        <begin position="1145"/>
        <end position="1178"/>
    </location>
</feature>
<feature type="transmembrane region" description="Helical" evidence="6">
    <location>
        <begin position="1295"/>
        <end position="1315"/>
    </location>
</feature>
<accession>A0A9P1BF28</accession>
<dbReference type="EMBL" id="CAMXCT020000001">
    <property type="protein sequence ID" value="CAL1125601.1"/>
    <property type="molecule type" value="Genomic_DNA"/>
</dbReference>
<protein>
    <recommendedName>
        <fullName evidence="7">Glycosyltransferase 2-like domain-containing protein</fullName>
    </recommendedName>
</protein>
<comment type="subcellular location">
    <subcellularLocation>
        <location evidence="1">Cell membrane</location>
        <topology evidence="1">Multi-pass membrane protein</topology>
    </subcellularLocation>
</comment>
<reference evidence="8" key="1">
    <citation type="submission" date="2022-10" db="EMBL/GenBank/DDBJ databases">
        <authorList>
            <person name="Chen Y."/>
            <person name="Dougan E. K."/>
            <person name="Chan C."/>
            <person name="Rhodes N."/>
            <person name="Thang M."/>
        </authorList>
    </citation>
    <scope>NUCLEOTIDE SEQUENCE</scope>
</reference>
<feature type="transmembrane region" description="Helical" evidence="6">
    <location>
        <begin position="788"/>
        <end position="806"/>
    </location>
</feature>
<evidence type="ECO:0000256" key="1">
    <source>
        <dbReference type="ARBA" id="ARBA00004651"/>
    </source>
</evidence>
<feature type="transmembrane region" description="Helical" evidence="6">
    <location>
        <begin position="734"/>
        <end position="753"/>
    </location>
</feature>
<dbReference type="Gene3D" id="3.90.550.10">
    <property type="entry name" value="Spore Coat Polysaccharide Biosynthesis Protein SpsA, Chain A"/>
    <property type="match status" value="1"/>
</dbReference>
<organism evidence="8">
    <name type="scientific">Cladocopium goreaui</name>
    <dbReference type="NCBI Taxonomy" id="2562237"/>
    <lineage>
        <taxon>Eukaryota</taxon>
        <taxon>Sar</taxon>
        <taxon>Alveolata</taxon>
        <taxon>Dinophyceae</taxon>
        <taxon>Suessiales</taxon>
        <taxon>Symbiodiniaceae</taxon>
        <taxon>Cladocopium</taxon>
    </lineage>
</organism>
<feature type="transmembrane region" description="Helical" evidence="6">
    <location>
        <begin position="867"/>
        <end position="887"/>
    </location>
</feature>
<feature type="transmembrane region" description="Helical" evidence="6">
    <location>
        <begin position="1005"/>
        <end position="1028"/>
    </location>
</feature>
<dbReference type="InterPro" id="IPR043130">
    <property type="entry name" value="CDP-OH_PTrfase_TM_dom"/>
</dbReference>
<feature type="transmembrane region" description="Helical" evidence="6">
    <location>
        <begin position="827"/>
        <end position="847"/>
    </location>
</feature>
<dbReference type="Pfam" id="PF00535">
    <property type="entry name" value="Glycos_transf_2"/>
    <property type="match status" value="1"/>
</dbReference>
<evidence type="ECO:0000256" key="6">
    <source>
        <dbReference type="SAM" id="Phobius"/>
    </source>
</evidence>
<dbReference type="Gene3D" id="3.40.50.2000">
    <property type="entry name" value="Glycogen Phosphorylase B"/>
    <property type="match status" value="2"/>
</dbReference>
<dbReference type="Proteomes" id="UP001152797">
    <property type="component" value="Unassembled WGS sequence"/>
</dbReference>
<dbReference type="SUPFAM" id="SSF53448">
    <property type="entry name" value="Nucleotide-diphospho-sugar transferases"/>
    <property type="match status" value="1"/>
</dbReference>
<feature type="transmembrane region" description="Helical" evidence="6">
    <location>
        <begin position="908"/>
        <end position="941"/>
    </location>
</feature>
<dbReference type="PANTHER" id="PTHR30250:SF31">
    <property type="entry name" value="INNER MEMBRANE PROTEIN YGHQ"/>
    <property type="match status" value="1"/>
</dbReference>
<keyword evidence="10" id="KW-1185">Reference proteome</keyword>
<dbReference type="EMBL" id="CAMXCT030000001">
    <property type="protein sequence ID" value="CAL4759538.1"/>
    <property type="molecule type" value="Genomic_DNA"/>
</dbReference>
<feature type="domain" description="Glycosyltransferase 2-like" evidence="7">
    <location>
        <begin position="1394"/>
        <end position="1495"/>
    </location>
</feature>
<keyword evidence="5 6" id="KW-0472">Membrane</keyword>
<dbReference type="GO" id="GO:0005886">
    <property type="term" value="C:plasma membrane"/>
    <property type="evidence" value="ECO:0007669"/>
    <property type="project" value="UniProtKB-SubCell"/>
</dbReference>
<feature type="transmembrane region" description="Helical" evidence="6">
    <location>
        <begin position="1040"/>
        <end position="1060"/>
    </location>
</feature>